<dbReference type="GO" id="GO:0035102">
    <property type="term" value="C:PRC1 complex"/>
    <property type="evidence" value="ECO:0007669"/>
    <property type="project" value="TreeGrafter"/>
</dbReference>
<name>A0A9W9Z2C4_9CNID</name>
<organism evidence="2 3">
    <name type="scientific">Desmophyllum pertusum</name>
    <dbReference type="NCBI Taxonomy" id="174260"/>
    <lineage>
        <taxon>Eukaryota</taxon>
        <taxon>Metazoa</taxon>
        <taxon>Cnidaria</taxon>
        <taxon>Anthozoa</taxon>
        <taxon>Hexacorallia</taxon>
        <taxon>Scleractinia</taxon>
        <taxon>Caryophylliina</taxon>
        <taxon>Caryophylliidae</taxon>
        <taxon>Desmophyllum</taxon>
    </lineage>
</organism>
<gene>
    <name evidence="2" type="ORF">OS493_022032</name>
</gene>
<keyword evidence="3" id="KW-1185">Reference proteome</keyword>
<proteinExistence type="predicted"/>
<dbReference type="Pfam" id="PF16207">
    <property type="entry name" value="RAWUL"/>
    <property type="match status" value="1"/>
</dbReference>
<comment type="caution">
    <text evidence="2">The sequence shown here is derived from an EMBL/GenBank/DDBJ whole genome shotgun (WGS) entry which is preliminary data.</text>
</comment>
<dbReference type="OrthoDB" id="1305878at2759"/>
<evidence type="ECO:0000313" key="3">
    <source>
        <dbReference type="Proteomes" id="UP001163046"/>
    </source>
</evidence>
<dbReference type="Gene3D" id="3.10.20.90">
    <property type="entry name" value="Phosphatidylinositol 3-kinase Catalytic Subunit, Chain A, domain 1"/>
    <property type="match status" value="1"/>
</dbReference>
<evidence type="ECO:0000313" key="2">
    <source>
        <dbReference type="EMBL" id="KAJ7371934.1"/>
    </source>
</evidence>
<reference evidence="2" key="1">
    <citation type="submission" date="2023-01" db="EMBL/GenBank/DDBJ databases">
        <title>Genome assembly of the deep-sea coral Lophelia pertusa.</title>
        <authorList>
            <person name="Herrera S."/>
            <person name="Cordes E."/>
        </authorList>
    </citation>
    <scope>NUCLEOTIDE SEQUENCE</scope>
    <source>
        <strain evidence="2">USNM1676648</strain>
        <tissue evidence="2">Polyp</tissue>
    </source>
</reference>
<dbReference type="EMBL" id="MU826840">
    <property type="protein sequence ID" value="KAJ7371934.1"/>
    <property type="molecule type" value="Genomic_DNA"/>
</dbReference>
<dbReference type="AlphaFoldDB" id="A0A9W9Z2C4"/>
<dbReference type="GO" id="GO:0000122">
    <property type="term" value="P:negative regulation of transcription by RNA polymerase II"/>
    <property type="evidence" value="ECO:0007669"/>
    <property type="project" value="TreeGrafter"/>
</dbReference>
<evidence type="ECO:0000259" key="1">
    <source>
        <dbReference type="Pfam" id="PF16207"/>
    </source>
</evidence>
<dbReference type="InterPro" id="IPR032443">
    <property type="entry name" value="RAWUL"/>
</dbReference>
<dbReference type="GO" id="GO:1990841">
    <property type="term" value="F:promoter-specific chromatin binding"/>
    <property type="evidence" value="ECO:0007669"/>
    <property type="project" value="TreeGrafter"/>
</dbReference>
<accession>A0A9W9Z2C4</accession>
<protein>
    <recommendedName>
        <fullName evidence="1">RAWUL domain-containing protein</fullName>
    </recommendedName>
</protein>
<feature type="domain" description="RAWUL" evidence="1">
    <location>
        <begin position="27"/>
        <end position="91"/>
    </location>
</feature>
<sequence length="187" mass="22016">MEDPIYITLEYYRRKRNWNERQIFPTRYLRCPSAVTVNVLKKFLVMKFAIPNTHQAELVRSDELLDDSLTMKEVSQIYGLYSKSFLDLQYSFLDACREDTKTSTDHVEEVPQKKLKTCKEEQSETKENEIYAVIKTEPAVVEEKEKLPEQPECMSNAEEHFQNCDISLTFPETPPSFELDPDEQEIM</sequence>
<dbReference type="PANTHER" id="PTHR10825:SF29">
    <property type="entry name" value="POLYCOMB GROUP RING FINGER PROTEIN 1"/>
    <property type="match status" value="1"/>
</dbReference>
<dbReference type="Proteomes" id="UP001163046">
    <property type="component" value="Unassembled WGS sequence"/>
</dbReference>
<dbReference type="PANTHER" id="PTHR10825">
    <property type="entry name" value="RING FINGER DOMAIN-CONTAINING, POLYCOMB GROUP COMPONENT"/>
    <property type="match status" value="1"/>
</dbReference>